<name>A0A5A9PDE9_9TELE</name>
<organism evidence="2 3">
    <name type="scientific">Triplophysa tibetana</name>
    <dbReference type="NCBI Taxonomy" id="1572043"/>
    <lineage>
        <taxon>Eukaryota</taxon>
        <taxon>Metazoa</taxon>
        <taxon>Chordata</taxon>
        <taxon>Craniata</taxon>
        <taxon>Vertebrata</taxon>
        <taxon>Euteleostomi</taxon>
        <taxon>Actinopterygii</taxon>
        <taxon>Neopterygii</taxon>
        <taxon>Teleostei</taxon>
        <taxon>Ostariophysi</taxon>
        <taxon>Cypriniformes</taxon>
        <taxon>Nemacheilidae</taxon>
        <taxon>Triplophysa</taxon>
    </lineage>
</organism>
<comment type="caution">
    <text evidence="2">The sequence shown here is derived from an EMBL/GenBank/DDBJ whole genome shotgun (WGS) entry which is preliminary data.</text>
</comment>
<feature type="region of interest" description="Disordered" evidence="1">
    <location>
        <begin position="67"/>
        <end position="119"/>
    </location>
</feature>
<dbReference type="Proteomes" id="UP000324632">
    <property type="component" value="Chromosome 6"/>
</dbReference>
<proteinExistence type="predicted"/>
<reference evidence="2 3" key="1">
    <citation type="journal article" date="2019" name="Mol. Ecol. Resour.">
        <title>Chromosome-level genome assembly of Triplophysa tibetana, a fish adapted to the harsh high-altitude environment of the Tibetan Plateau.</title>
        <authorList>
            <person name="Yang X."/>
            <person name="Liu H."/>
            <person name="Ma Z."/>
            <person name="Zou Y."/>
            <person name="Zou M."/>
            <person name="Mao Y."/>
            <person name="Li X."/>
            <person name="Wang H."/>
            <person name="Chen T."/>
            <person name="Wang W."/>
            <person name="Yang R."/>
        </authorList>
    </citation>
    <scope>NUCLEOTIDE SEQUENCE [LARGE SCALE GENOMIC DNA]</scope>
    <source>
        <strain evidence="2">TTIB1903HZAU</strain>
        <tissue evidence="2">Muscle</tissue>
    </source>
</reference>
<feature type="compositionally biased region" description="Basic and acidic residues" evidence="1">
    <location>
        <begin position="67"/>
        <end position="76"/>
    </location>
</feature>
<dbReference type="AlphaFoldDB" id="A0A5A9PDE9"/>
<protein>
    <submittedName>
        <fullName evidence="2">Uncharacterized protein</fullName>
    </submittedName>
</protein>
<gene>
    <name evidence="2" type="ORF">E1301_Tti020897</name>
</gene>
<sequence>MTARVLSEPYTRTDPLSLFLHLSPCFSSHVCDAMEPQTQVHIELCDDVSAHMFLIVPHSSCSIDRAAPEMSKHAADRSSAPVPENPSVSHKPLLLTHTAGSRSTLTVGNSDDERDSNPSFELFTRGSLAACQASPPRMKRLHREFLMSWRQEQGIPAEILSDKELEETARLMTSDREEQGQNVFLELWRNNTRQKDRMDRIDSHAQCQDRLNLITGRGLRQSRPVMDAGDLHAHSGLYAQC</sequence>
<dbReference type="EMBL" id="SOYY01000006">
    <property type="protein sequence ID" value="KAA0719695.1"/>
    <property type="molecule type" value="Genomic_DNA"/>
</dbReference>
<evidence type="ECO:0000313" key="3">
    <source>
        <dbReference type="Proteomes" id="UP000324632"/>
    </source>
</evidence>
<accession>A0A5A9PDE9</accession>
<evidence type="ECO:0000256" key="1">
    <source>
        <dbReference type="SAM" id="MobiDB-lite"/>
    </source>
</evidence>
<evidence type="ECO:0000313" key="2">
    <source>
        <dbReference type="EMBL" id="KAA0719695.1"/>
    </source>
</evidence>
<feature type="compositionally biased region" description="Polar residues" evidence="1">
    <location>
        <begin position="98"/>
        <end position="109"/>
    </location>
</feature>
<keyword evidence="3" id="KW-1185">Reference proteome</keyword>